<gene>
    <name evidence="1" type="ORF">EV201_1119</name>
</gene>
<dbReference type="Pfam" id="PF14052">
    <property type="entry name" value="Caps_assemb_Wzi"/>
    <property type="match status" value="1"/>
</dbReference>
<dbReference type="Gene3D" id="2.40.160.130">
    <property type="entry name" value="Capsule assembly protein Wzi"/>
    <property type="match status" value="1"/>
</dbReference>
<dbReference type="RefSeq" id="WP_130306355.1">
    <property type="nucleotide sequence ID" value="NZ_SHKN01000001.1"/>
</dbReference>
<dbReference type="EMBL" id="SHKN01000001">
    <property type="protein sequence ID" value="RZT96481.1"/>
    <property type="molecule type" value="Genomic_DNA"/>
</dbReference>
<dbReference type="OrthoDB" id="596512at2"/>
<sequence length="464" mass="52573">MKIKSLLILNLIAIASLVNGQKKVKYEVGASSSFGTKEDVPFWLQSNKKGLVPNKSYLMGDFALGTEFNQEPKKAFDVMWKASAVAYTGHESKLILDNLYLSMKWKIFQFSLGQKSDAIAFDGLSSTNGNLLYSNNARSYPKYEISVPEWTDIPLLEGIVSFKGLLSDGVTTDDRYIDHALIHHKNLFIRLFKDKRFSISGGIEHYALWAGTHPDYGDISRSLDKYYKVFTGTGDKEGTFGNDAYRLGNHIGSFHLDAYYNTKNFNLQAYYRSIFEDGSGRKSENFPDGLYGLHFKNNKEGYPFIQSALIEFYHTTDQSGRFRGDFNGKHYRGNDNYFNHSEYQSGWTHYGRTIGSPLFINGKNDSNETIINNRFKAIHIGVQGFIGSIPYKSYFSFSKNYGTNKDPFNPDDSGLNQFSGLIEVNLPVQKIPFQINLACAVDQGELLKDNMGFFIRLSKKGIFK</sequence>
<dbReference type="AlphaFoldDB" id="A0A4Q7VJT5"/>
<comment type="caution">
    <text evidence="1">The sequence shown here is derived from an EMBL/GenBank/DDBJ whole genome shotgun (WGS) entry which is preliminary data.</text>
</comment>
<reference evidence="1 2" key="1">
    <citation type="submission" date="2019-02" db="EMBL/GenBank/DDBJ databases">
        <title>Genomic Encyclopedia of Type Strains, Phase IV (KMG-IV): sequencing the most valuable type-strain genomes for metagenomic binning, comparative biology and taxonomic classification.</title>
        <authorList>
            <person name="Goeker M."/>
        </authorList>
    </citation>
    <scope>NUCLEOTIDE SEQUENCE [LARGE SCALE GENOMIC DNA]</scope>
    <source>
        <strain evidence="1 2">DSM 28825</strain>
    </source>
</reference>
<dbReference type="Proteomes" id="UP000293562">
    <property type="component" value="Unassembled WGS sequence"/>
</dbReference>
<name>A0A4Q7VJT5_9BACT</name>
<dbReference type="InterPro" id="IPR038636">
    <property type="entry name" value="Wzi_sf"/>
</dbReference>
<keyword evidence="2" id="KW-1185">Reference proteome</keyword>
<proteinExistence type="predicted"/>
<dbReference type="InterPro" id="IPR026950">
    <property type="entry name" value="Caps_assemb_Wzi"/>
</dbReference>
<protein>
    <submittedName>
        <fullName evidence="1">Capsule assembly protein Wzi</fullName>
    </submittedName>
</protein>
<evidence type="ECO:0000313" key="1">
    <source>
        <dbReference type="EMBL" id="RZT96481.1"/>
    </source>
</evidence>
<accession>A0A4Q7VJT5</accession>
<organism evidence="1 2">
    <name type="scientific">Ancylomarina subtilis</name>
    <dbReference type="NCBI Taxonomy" id="1639035"/>
    <lineage>
        <taxon>Bacteria</taxon>
        <taxon>Pseudomonadati</taxon>
        <taxon>Bacteroidota</taxon>
        <taxon>Bacteroidia</taxon>
        <taxon>Marinilabiliales</taxon>
        <taxon>Marinifilaceae</taxon>
        <taxon>Ancylomarina</taxon>
    </lineage>
</organism>
<evidence type="ECO:0000313" key="2">
    <source>
        <dbReference type="Proteomes" id="UP000293562"/>
    </source>
</evidence>